<keyword evidence="7" id="KW-0677">Repeat</keyword>
<dbReference type="PROSITE" id="PS51147">
    <property type="entry name" value="PFTA"/>
    <property type="match status" value="4"/>
</dbReference>
<evidence type="ECO:0000256" key="10">
    <source>
        <dbReference type="ARBA" id="ARBA00041392"/>
    </source>
</evidence>
<evidence type="ECO:0000256" key="11">
    <source>
        <dbReference type="ARBA" id="ARBA00042436"/>
    </source>
</evidence>
<dbReference type="EC" id="2.5.1.58" evidence="4"/>
<name>A0A7S2WEP3_9STRA</name>
<evidence type="ECO:0000256" key="5">
    <source>
        <dbReference type="ARBA" id="ARBA00022602"/>
    </source>
</evidence>
<keyword evidence="6" id="KW-0808">Transferase</keyword>
<dbReference type="GO" id="GO:0005965">
    <property type="term" value="C:protein farnesyltransferase complex"/>
    <property type="evidence" value="ECO:0007669"/>
    <property type="project" value="TreeGrafter"/>
</dbReference>
<dbReference type="Gene3D" id="1.25.40.120">
    <property type="entry name" value="Protein prenylyltransferase"/>
    <property type="match status" value="1"/>
</dbReference>
<evidence type="ECO:0000256" key="9">
    <source>
        <dbReference type="ARBA" id="ARBA00040965"/>
    </source>
</evidence>
<gene>
    <name evidence="14" type="ORF">QSP1433_LOCUS7581</name>
</gene>
<dbReference type="GO" id="GO:0004660">
    <property type="term" value="F:protein farnesyltransferase activity"/>
    <property type="evidence" value="ECO:0007669"/>
    <property type="project" value="UniProtKB-EC"/>
</dbReference>
<evidence type="ECO:0000256" key="4">
    <source>
        <dbReference type="ARBA" id="ARBA00012702"/>
    </source>
</evidence>
<evidence type="ECO:0000256" key="6">
    <source>
        <dbReference type="ARBA" id="ARBA00022679"/>
    </source>
</evidence>
<accession>A0A7S2WEP3</accession>
<dbReference type="InterPro" id="IPR002088">
    <property type="entry name" value="Prenyl_trans_a"/>
</dbReference>
<proteinExistence type="inferred from homology"/>
<dbReference type="AlphaFoldDB" id="A0A7S2WEP3"/>
<evidence type="ECO:0000256" key="13">
    <source>
        <dbReference type="ARBA" id="ARBA00043219"/>
    </source>
</evidence>
<dbReference type="Pfam" id="PF01239">
    <property type="entry name" value="PPTA"/>
    <property type="match status" value="4"/>
</dbReference>
<keyword evidence="8" id="KW-0460">Magnesium</keyword>
<dbReference type="GO" id="GO:0005953">
    <property type="term" value="C:CAAX-protein geranylgeranyltransferase complex"/>
    <property type="evidence" value="ECO:0007669"/>
    <property type="project" value="TreeGrafter"/>
</dbReference>
<evidence type="ECO:0000256" key="2">
    <source>
        <dbReference type="ARBA" id="ARBA00006734"/>
    </source>
</evidence>
<evidence type="ECO:0000256" key="12">
    <source>
        <dbReference type="ARBA" id="ARBA00043086"/>
    </source>
</evidence>
<reference evidence="14" key="1">
    <citation type="submission" date="2021-01" db="EMBL/GenBank/DDBJ databases">
        <authorList>
            <person name="Corre E."/>
            <person name="Pelletier E."/>
            <person name="Niang G."/>
            <person name="Scheremetjew M."/>
            <person name="Finn R."/>
            <person name="Kale V."/>
            <person name="Holt S."/>
            <person name="Cochrane G."/>
            <person name="Meng A."/>
            <person name="Brown T."/>
            <person name="Cohen L."/>
        </authorList>
    </citation>
    <scope>NUCLEOTIDE SEQUENCE</scope>
    <source>
        <strain evidence="14">NY070348D</strain>
    </source>
</reference>
<protein>
    <recommendedName>
        <fullName evidence="9">Protein farnesyltransferase/geranylgeranyltransferase type-1 subunit alpha</fullName>
        <ecNumber evidence="4">2.5.1.58</ecNumber>
        <ecNumber evidence="3">2.5.1.59</ecNumber>
    </recommendedName>
    <alternativeName>
        <fullName evidence="12">CAAX farnesyltransferase subunit alpha</fullName>
    </alternativeName>
    <alternativeName>
        <fullName evidence="11">FTase-alpha</fullName>
    </alternativeName>
    <alternativeName>
        <fullName evidence="10">Ras proteins prenyltransferase subunit alpha</fullName>
    </alternativeName>
    <alternativeName>
        <fullName evidence="13">Type I protein geranyl-geranyltransferase subunit alpha</fullName>
    </alternativeName>
</protein>
<organism evidence="14">
    <name type="scientific">Mucochytrium quahogii</name>
    <dbReference type="NCBI Taxonomy" id="96639"/>
    <lineage>
        <taxon>Eukaryota</taxon>
        <taxon>Sar</taxon>
        <taxon>Stramenopiles</taxon>
        <taxon>Bigyra</taxon>
        <taxon>Labyrinthulomycetes</taxon>
        <taxon>Thraustochytrida</taxon>
        <taxon>Thraustochytriidae</taxon>
        <taxon>Mucochytrium</taxon>
    </lineage>
</organism>
<evidence type="ECO:0000256" key="1">
    <source>
        <dbReference type="ARBA" id="ARBA00001946"/>
    </source>
</evidence>
<dbReference type="GO" id="GO:0004662">
    <property type="term" value="F:CAAX-protein geranylgeranyltransferase activity"/>
    <property type="evidence" value="ECO:0007669"/>
    <property type="project" value="UniProtKB-EC"/>
</dbReference>
<sequence>MDPYFRDERWSDVVPIPQPESDMGCGQIAYQPKFAETMSYFRAILKLEEKSERALELTERVVQGNAANYTAWFFRRECLYALKADLGKELEFVTSYAYSSPKNYQIWYHRRAIVDRLGDGAMELDFLNDIINDDAKNYHAWAYRQFVLERFNLWDGEMEFVMGLIDIDIRNNSAWNQKWFLIEKTTGFTKEVREREIDYAFDKASVAPNNESPYNYIRGLMRLDSFAELTKVESHAVDLLEKVRTTHGAVPGHTNAANPAPLLSLLVEVHRLQGRQSEAIQLCEDLATLYDTVRVKYWGYRKERICAMHDSAAPPIAPVD</sequence>
<evidence type="ECO:0000256" key="3">
    <source>
        <dbReference type="ARBA" id="ARBA00012700"/>
    </source>
</evidence>
<dbReference type="PANTHER" id="PTHR11129">
    <property type="entry name" value="PROTEIN FARNESYLTRANSFERASE ALPHA SUBUNIT/RAB GERANYLGERANYL TRANSFERASE ALPHA SUBUNIT"/>
    <property type="match status" value="1"/>
</dbReference>
<comment type="similarity">
    <text evidence="2">Belongs to the protein prenyltransferase subunit alpha family.</text>
</comment>
<dbReference type="SUPFAM" id="SSF48439">
    <property type="entry name" value="Protein prenylyltransferase"/>
    <property type="match status" value="1"/>
</dbReference>
<dbReference type="EC" id="2.5.1.59" evidence="3"/>
<keyword evidence="5" id="KW-0637">Prenyltransferase</keyword>
<evidence type="ECO:0000256" key="7">
    <source>
        <dbReference type="ARBA" id="ARBA00022737"/>
    </source>
</evidence>
<comment type="cofactor">
    <cofactor evidence="1">
        <name>Mg(2+)</name>
        <dbReference type="ChEBI" id="CHEBI:18420"/>
    </cofactor>
</comment>
<dbReference type="EMBL" id="HBHK01012036">
    <property type="protein sequence ID" value="CAD9682153.1"/>
    <property type="molecule type" value="Transcribed_RNA"/>
</dbReference>
<evidence type="ECO:0000313" key="14">
    <source>
        <dbReference type="EMBL" id="CAD9682153.1"/>
    </source>
</evidence>
<dbReference type="PANTHER" id="PTHR11129:SF1">
    <property type="entry name" value="PROTEIN FARNESYLTRANSFERASE_GERANYLGERANYLTRANSFERASE TYPE-1 SUBUNIT ALPHA"/>
    <property type="match status" value="1"/>
</dbReference>
<evidence type="ECO:0000256" key="8">
    <source>
        <dbReference type="ARBA" id="ARBA00022842"/>
    </source>
</evidence>